<dbReference type="InterPro" id="IPR027417">
    <property type="entry name" value="P-loop_NTPase"/>
</dbReference>
<protein>
    <submittedName>
        <fullName evidence="9">Dynamin family</fullName>
    </submittedName>
</protein>
<dbReference type="SUPFAM" id="SSF48371">
    <property type="entry name" value="ARM repeat"/>
    <property type="match status" value="1"/>
</dbReference>
<dbReference type="GO" id="GO:0005525">
    <property type="term" value="F:GTP binding"/>
    <property type="evidence" value="ECO:0007669"/>
    <property type="project" value="UniProtKB-KW"/>
</dbReference>
<keyword evidence="6" id="KW-0175">Coiled coil</keyword>
<evidence type="ECO:0000259" key="8">
    <source>
        <dbReference type="Pfam" id="PF00350"/>
    </source>
</evidence>
<reference evidence="9 10" key="1">
    <citation type="submission" date="2018-12" db="EMBL/GenBank/DDBJ databases">
        <authorList>
            <consortium name="Pathogen Informatics"/>
        </authorList>
    </citation>
    <scope>NUCLEOTIDE SEQUENCE [LARGE SCALE GENOMIC DNA]</scope>
    <source>
        <strain evidence="9 10">NCTC12871</strain>
    </source>
</reference>
<dbReference type="PANTHER" id="PTHR10465">
    <property type="entry name" value="TRANSMEMBRANE GTPASE FZO1"/>
    <property type="match status" value="1"/>
</dbReference>
<dbReference type="KEGG" id="adp:NCTC12871_01574"/>
<evidence type="ECO:0000313" key="9">
    <source>
        <dbReference type="EMBL" id="VEJ10066.1"/>
    </source>
</evidence>
<dbReference type="PANTHER" id="PTHR10465:SF0">
    <property type="entry name" value="SARCALUMENIN"/>
    <property type="match status" value="1"/>
</dbReference>
<evidence type="ECO:0000313" key="10">
    <source>
        <dbReference type="Proteomes" id="UP000279799"/>
    </source>
</evidence>
<dbReference type="Proteomes" id="UP000279799">
    <property type="component" value="Chromosome"/>
</dbReference>
<dbReference type="RefSeq" id="WP_126600495.1">
    <property type="nucleotide sequence ID" value="NZ_LR134510.1"/>
</dbReference>
<feature type="coiled-coil region" evidence="6">
    <location>
        <begin position="281"/>
        <end position="315"/>
    </location>
</feature>
<sequence>MEAKQILIDYVQNIQHITQPVDIKLPFNIDELITKIKEKELIVPVVGAFSAGKSTLINSMLGRNILPTNITAETALATELRYGTEEYIEAYTTESDFERFALTDFEKIKNKSEDYQFLKLFLNNPKLKEIEPLVLVDMPGFESPIANHHQAILNYLNRGVYFVFLTSVLDGTITRSMLQEIHNTQMVGKGYSFCLSKTNLRSPETVAEVRDQLARQLATQCDYHEPIILLDDNGGENLHKILLSINPDDLFKKVFLNTLQDNFFQLEENINVKISALNASREENIAAKTQLETTIRKLQQQKNTELENLKRYENKLYIDNIIDGVVNAIQSHEYRLVSTVLSSGMPQFENELSAIVKDSLLAGIQQFFAQANQQMLQGIERTVGASLVNVKGFDFNESGLSDLGSTINSTVGVVQEVLTQLIGVLGPGMLSTIMKFILQIVSHTMLPVVSTVLGLLASLFSGGNSEQDQRRRISDVINHEIIPVLRSKLRETLQPQIAQGLAEMMSQITIKFEERLAGYQAEIQQILDKEASEKAQRVQQVEALKQVRDALSVNARNVIF</sequence>
<organism evidence="9 10">
    <name type="scientific">Actinobacillus delphinicola</name>
    <dbReference type="NCBI Taxonomy" id="51161"/>
    <lineage>
        <taxon>Bacteria</taxon>
        <taxon>Pseudomonadati</taxon>
        <taxon>Pseudomonadota</taxon>
        <taxon>Gammaproteobacteria</taxon>
        <taxon>Pasteurellales</taxon>
        <taxon>Pasteurellaceae</taxon>
        <taxon>Actinobacillus</taxon>
    </lineage>
</organism>
<dbReference type="SUPFAM" id="SSF52540">
    <property type="entry name" value="P-loop containing nucleoside triphosphate hydrolases"/>
    <property type="match status" value="1"/>
</dbReference>
<evidence type="ECO:0000256" key="4">
    <source>
        <dbReference type="ARBA" id="ARBA00023134"/>
    </source>
</evidence>
<evidence type="ECO:0000256" key="7">
    <source>
        <dbReference type="SAM" id="Phobius"/>
    </source>
</evidence>
<proteinExistence type="predicted"/>
<evidence type="ECO:0000256" key="1">
    <source>
        <dbReference type="ARBA" id="ARBA00004370"/>
    </source>
</evidence>
<keyword evidence="7" id="KW-0812">Transmembrane</keyword>
<keyword evidence="4" id="KW-0342">GTP-binding</keyword>
<keyword evidence="2" id="KW-0547">Nucleotide-binding</keyword>
<evidence type="ECO:0000256" key="3">
    <source>
        <dbReference type="ARBA" id="ARBA00022801"/>
    </source>
</evidence>
<dbReference type="OrthoDB" id="9816479at2"/>
<gene>
    <name evidence="9" type="ORF">NCTC12871_01574</name>
</gene>
<keyword evidence="7" id="KW-1133">Transmembrane helix</keyword>
<comment type="subcellular location">
    <subcellularLocation>
        <location evidence="1">Membrane</location>
    </subcellularLocation>
</comment>
<evidence type="ECO:0000256" key="5">
    <source>
        <dbReference type="ARBA" id="ARBA00023136"/>
    </source>
</evidence>
<dbReference type="GO" id="GO:0016020">
    <property type="term" value="C:membrane"/>
    <property type="evidence" value="ECO:0007669"/>
    <property type="project" value="UniProtKB-SubCell"/>
</dbReference>
<keyword evidence="3" id="KW-0378">Hydrolase</keyword>
<evidence type="ECO:0000256" key="2">
    <source>
        <dbReference type="ARBA" id="ARBA00022741"/>
    </source>
</evidence>
<dbReference type="InterPro" id="IPR016024">
    <property type="entry name" value="ARM-type_fold"/>
</dbReference>
<dbReference type="Pfam" id="PF00350">
    <property type="entry name" value="Dynamin_N"/>
    <property type="match status" value="1"/>
</dbReference>
<keyword evidence="5 7" id="KW-0472">Membrane</keyword>
<feature type="transmembrane region" description="Helical" evidence="7">
    <location>
        <begin position="436"/>
        <end position="462"/>
    </location>
</feature>
<dbReference type="InterPro" id="IPR027094">
    <property type="entry name" value="Mitofusin_fam"/>
</dbReference>
<accession>A0A448TVU9</accession>
<dbReference type="GO" id="GO:0003924">
    <property type="term" value="F:GTPase activity"/>
    <property type="evidence" value="ECO:0007669"/>
    <property type="project" value="InterPro"/>
</dbReference>
<name>A0A448TVU9_9PAST</name>
<keyword evidence="10" id="KW-1185">Reference proteome</keyword>
<feature type="domain" description="Dynamin N-terminal" evidence="8">
    <location>
        <begin position="45"/>
        <end position="176"/>
    </location>
</feature>
<dbReference type="AlphaFoldDB" id="A0A448TVU9"/>
<dbReference type="EMBL" id="LR134510">
    <property type="protein sequence ID" value="VEJ10066.1"/>
    <property type="molecule type" value="Genomic_DNA"/>
</dbReference>
<evidence type="ECO:0000256" key="6">
    <source>
        <dbReference type="SAM" id="Coils"/>
    </source>
</evidence>
<dbReference type="InterPro" id="IPR045063">
    <property type="entry name" value="Dynamin_N"/>
</dbReference>
<dbReference type="Gene3D" id="3.40.50.300">
    <property type="entry name" value="P-loop containing nucleotide triphosphate hydrolases"/>
    <property type="match status" value="1"/>
</dbReference>